<keyword evidence="1" id="KW-0812">Transmembrane</keyword>
<proteinExistence type="predicted"/>
<evidence type="ECO:0000313" key="2">
    <source>
        <dbReference type="EMBL" id="EQD63148.1"/>
    </source>
</evidence>
<keyword evidence="1" id="KW-0472">Membrane</keyword>
<organism evidence="2">
    <name type="scientific">mine drainage metagenome</name>
    <dbReference type="NCBI Taxonomy" id="410659"/>
    <lineage>
        <taxon>unclassified sequences</taxon>
        <taxon>metagenomes</taxon>
        <taxon>ecological metagenomes</taxon>
    </lineage>
</organism>
<reference evidence="2" key="2">
    <citation type="journal article" date="2014" name="ISME J.">
        <title>Microbial stratification in low pH oxic and suboxic macroscopic growths along an acid mine drainage.</title>
        <authorList>
            <person name="Mendez-Garcia C."/>
            <person name="Mesa V."/>
            <person name="Sprenger R.R."/>
            <person name="Richter M."/>
            <person name="Diez M.S."/>
            <person name="Solano J."/>
            <person name="Bargiela R."/>
            <person name="Golyshina O.V."/>
            <person name="Manteca A."/>
            <person name="Ramos J.L."/>
            <person name="Gallego J.R."/>
            <person name="Llorente I."/>
            <person name="Martins Dos Santos V.A."/>
            <person name="Jensen O.N."/>
            <person name="Pelaez A.I."/>
            <person name="Sanchez J."/>
            <person name="Ferrer M."/>
        </authorList>
    </citation>
    <scope>NUCLEOTIDE SEQUENCE</scope>
</reference>
<name>T1B3M7_9ZZZZ</name>
<accession>T1B3M7</accession>
<feature type="transmembrane region" description="Helical" evidence="1">
    <location>
        <begin position="52"/>
        <end position="69"/>
    </location>
</feature>
<gene>
    <name evidence="2" type="ORF">B1A_09273</name>
</gene>
<reference evidence="2" key="1">
    <citation type="submission" date="2013-08" db="EMBL/GenBank/DDBJ databases">
        <authorList>
            <person name="Mendez C."/>
            <person name="Richter M."/>
            <person name="Ferrer M."/>
            <person name="Sanchez J."/>
        </authorList>
    </citation>
    <scope>NUCLEOTIDE SEQUENCE</scope>
</reference>
<feature type="transmembrane region" description="Helical" evidence="1">
    <location>
        <begin position="157"/>
        <end position="175"/>
    </location>
</feature>
<sequence length="200" mass="21775">MAKKTAGSKSLKSGNGKAIWLLVSADIVAIVLVLTGFAFTRGAFADLAQSTIIRQLLFAPVGPLIALFLNELLPSGIKASIVFWRFRDALPGHRAFSDYAEADPRIDMAGLKMKIGEIPESPRDQNTCWYRLYQKHQSNVIISDSHKRFLLFRDSSTLTLLIFVIAGVATALSGIPLGLQAVIAGGLAMQFLWLSVSARN</sequence>
<feature type="transmembrane region" description="Helical" evidence="1">
    <location>
        <begin position="20"/>
        <end position="40"/>
    </location>
</feature>
<dbReference type="EMBL" id="AUZX01006598">
    <property type="protein sequence ID" value="EQD63148.1"/>
    <property type="molecule type" value="Genomic_DNA"/>
</dbReference>
<keyword evidence="1" id="KW-1133">Transmembrane helix</keyword>
<comment type="caution">
    <text evidence="2">The sequence shown here is derived from an EMBL/GenBank/DDBJ whole genome shotgun (WGS) entry which is preliminary data.</text>
</comment>
<dbReference type="AlphaFoldDB" id="T1B3M7"/>
<protein>
    <submittedName>
        <fullName evidence="2">Uncharacterized protein</fullName>
    </submittedName>
</protein>
<evidence type="ECO:0000256" key="1">
    <source>
        <dbReference type="SAM" id="Phobius"/>
    </source>
</evidence>
<feature type="non-terminal residue" evidence="2">
    <location>
        <position position="200"/>
    </location>
</feature>
<feature type="transmembrane region" description="Helical" evidence="1">
    <location>
        <begin position="181"/>
        <end position="198"/>
    </location>
</feature>